<accession>A0ABR7GJJ2</accession>
<gene>
    <name evidence="4" type="ORF">H8S02_00720</name>
</gene>
<name>A0ABR7GJJ2_9FIRM</name>
<keyword evidence="1" id="KW-0808">Transferase</keyword>
<dbReference type="PROSITE" id="PS51186">
    <property type="entry name" value="GNAT"/>
    <property type="match status" value="1"/>
</dbReference>
<reference evidence="4 5" key="1">
    <citation type="submission" date="2020-08" db="EMBL/GenBank/DDBJ databases">
        <title>Genome public.</title>
        <authorList>
            <person name="Liu C."/>
            <person name="Sun Q."/>
        </authorList>
    </citation>
    <scope>NUCLEOTIDE SEQUENCE [LARGE SCALE GENOMIC DNA]</scope>
    <source>
        <strain evidence="4 5">M2</strain>
    </source>
</reference>
<sequence length="200" mass="22763">MSEIILRPATVDDAAEMLAIYAPYVIQTTVSSEYDAPTLEEFTRRIRTFTEKLPWLVCIIDGEVAGYGYASPHRTRAAYQWSVETSIYVAQDWHRHGIAGAIYAALFEVLAMQGYYNIYVGITSPNERSMKFHKSMGFVISGAYQESMYKFGQWRDVLWMGRSLRPHDGAPEPTVPFPEISDSPLVSRALRQAMQRIHDV</sequence>
<dbReference type="Gene3D" id="3.40.630.30">
    <property type="match status" value="1"/>
</dbReference>
<evidence type="ECO:0000256" key="1">
    <source>
        <dbReference type="ARBA" id="ARBA00022679"/>
    </source>
</evidence>
<dbReference type="RefSeq" id="WP_118723257.1">
    <property type="nucleotide sequence ID" value="NZ_JACOPK010000001.1"/>
</dbReference>
<proteinExistence type="predicted"/>
<protein>
    <submittedName>
        <fullName evidence="4">N-acetyltransferase</fullName>
    </submittedName>
</protein>
<dbReference type="PANTHER" id="PTHR43072">
    <property type="entry name" value="N-ACETYLTRANSFERASE"/>
    <property type="match status" value="1"/>
</dbReference>
<evidence type="ECO:0000256" key="2">
    <source>
        <dbReference type="ARBA" id="ARBA00023315"/>
    </source>
</evidence>
<dbReference type="CDD" id="cd04301">
    <property type="entry name" value="NAT_SF"/>
    <property type="match status" value="1"/>
</dbReference>
<dbReference type="Pfam" id="PF13420">
    <property type="entry name" value="Acetyltransf_4"/>
    <property type="match status" value="1"/>
</dbReference>
<dbReference type="PANTHER" id="PTHR43072:SF23">
    <property type="entry name" value="UPF0039 PROTEIN C11D3.02C"/>
    <property type="match status" value="1"/>
</dbReference>
<dbReference type="InterPro" id="IPR016181">
    <property type="entry name" value="Acyl_CoA_acyltransferase"/>
</dbReference>
<comment type="caution">
    <text evidence="4">The sequence shown here is derived from an EMBL/GenBank/DDBJ whole genome shotgun (WGS) entry which is preliminary data.</text>
</comment>
<evidence type="ECO:0000259" key="3">
    <source>
        <dbReference type="PROSITE" id="PS51186"/>
    </source>
</evidence>
<evidence type="ECO:0000313" key="4">
    <source>
        <dbReference type="EMBL" id="MBC5694481.1"/>
    </source>
</evidence>
<keyword evidence="2" id="KW-0012">Acyltransferase</keyword>
<feature type="domain" description="N-acetyltransferase" evidence="3">
    <location>
        <begin position="4"/>
        <end position="165"/>
    </location>
</feature>
<keyword evidence="5" id="KW-1185">Reference proteome</keyword>
<dbReference type="SUPFAM" id="SSF55729">
    <property type="entry name" value="Acyl-CoA N-acyltransferases (Nat)"/>
    <property type="match status" value="1"/>
</dbReference>
<evidence type="ECO:0000313" key="5">
    <source>
        <dbReference type="Proteomes" id="UP000641741"/>
    </source>
</evidence>
<dbReference type="EMBL" id="JACOPK010000001">
    <property type="protein sequence ID" value="MBC5694481.1"/>
    <property type="molecule type" value="Genomic_DNA"/>
</dbReference>
<dbReference type="Proteomes" id="UP000641741">
    <property type="component" value="Unassembled WGS sequence"/>
</dbReference>
<dbReference type="InterPro" id="IPR000182">
    <property type="entry name" value="GNAT_dom"/>
</dbReference>
<organism evidence="4 5">
    <name type="scientific">Agathobaculum hominis</name>
    <dbReference type="NCBI Taxonomy" id="2763014"/>
    <lineage>
        <taxon>Bacteria</taxon>
        <taxon>Bacillati</taxon>
        <taxon>Bacillota</taxon>
        <taxon>Clostridia</taxon>
        <taxon>Eubacteriales</taxon>
        <taxon>Butyricicoccaceae</taxon>
        <taxon>Agathobaculum</taxon>
    </lineage>
</organism>